<evidence type="ECO:0000256" key="1">
    <source>
        <dbReference type="ARBA" id="ARBA00004123"/>
    </source>
</evidence>
<evidence type="ECO:0000256" key="9">
    <source>
        <dbReference type="ARBA" id="ARBA00022989"/>
    </source>
</evidence>
<dbReference type="GeneTree" id="ENSGT00390000003290"/>
<evidence type="ECO:0000313" key="15">
    <source>
        <dbReference type="Ensembl" id="ENSCINP00000034063.1"/>
    </source>
</evidence>
<evidence type="ECO:0000256" key="2">
    <source>
        <dbReference type="ARBA" id="ARBA00004536"/>
    </source>
</evidence>
<comment type="similarity">
    <text evidence="4">Belongs to the vezatin family.</text>
</comment>
<keyword evidence="16" id="KW-1185">Reference proteome</keyword>
<evidence type="ECO:0000256" key="5">
    <source>
        <dbReference type="ARBA" id="ARBA00018125"/>
    </source>
</evidence>
<dbReference type="Pfam" id="PF12632">
    <property type="entry name" value="Vezatin"/>
    <property type="match status" value="1"/>
</dbReference>
<dbReference type="GO" id="GO:0017022">
    <property type="term" value="F:myosin binding"/>
    <property type="evidence" value="ECO:0007669"/>
    <property type="project" value="InterPro"/>
</dbReference>
<keyword evidence="10" id="KW-0175">Coiled coil</keyword>
<evidence type="ECO:0000256" key="11">
    <source>
        <dbReference type="ARBA" id="ARBA00023136"/>
    </source>
</evidence>
<evidence type="ECO:0000256" key="6">
    <source>
        <dbReference type="ARBA" id="ARBA00022475"/>
    </source>
</evidence>
<dbReference type="GO" id="GO:0005912">
    <property type="term" value="C:adherens junction"/>
    <property type="evidence" value="ECO:0007669"/>
    <property type="project" value="UniProtKB-SubCell"/>
</dbReference>
<keyword evidence="8" id="KW-0965">Cell junction</keyword>
<evidence type="ECO:0000256" key="10">
    <source>
        <dbReference type="ARBA" id="ARBA00023054"/>
    </source>
</evidence>
<dbReference type="InterPro" id="IPR026859">
    <property type="entry name" value="Myosin-bd"/>
</dbReference>
<dbReference type="PANTHER" id="PTHR15989:SF5">
    <property type="entry name" value="VEZATIN"/>
    <property type="match status" value="1"/>
</dbReference>
<dbReference type="STRING" id="7719.ENSCINP00000034063"/>
<reference evidence="15" key="2">
    <citation type="journal article" date="2008" name="Genome Biol.">
        <title>Improved genome assembly and evidence-based global gene model set for the chordate Ciona intestinalis: new insight into intron and operon populations.</title>
        <authorList>
            <person name="Satou Y."/>
            <person name="Mineta K."/>
            <person name="Ogasawara M."/>
            <person name="Sasakura Y."/>
            <person name="Shoguchi E."/>
            <person name="Ueno K."/>
            <person name="Yamada L."/>
            <person name="Matsumoto J."/>
            <person name="Wasserscheid J."/>
            <person name="Dewar K."/>
            <person name="Wiley G.B."/>
            <person name="Macmil S.L."/>
            <person name="Roe B.A."/>
            <person name="Zeller R.W."/>
            <person name="Hastings K.E."/>
            <person name="Lemaire P."/>
            <person name="Lindquist E."/>
            <person name="Endo T."/>
            <person name="Hotta K."/>
            <person name="Inaba K."/>
        </authorList>
    </citation>
    <scope>NUCLEOTIDE SEQUENCE [LARGE SCALE GENOMIC DNA]</scope>
    <source>
        <strain evidence="15">wild type</strain>
    </source>
</reference>
<evidence type="ECO:0000313" key="16">
    <source>
        <dbReference type="Proteomes" id="UP000008144"/>
    </source>
</evidence>
<dbReference type="InParanoid" id="H2XWM9"/>
<name>H2XWM9_CIOIN</name>
<dbReference type="Proteomes" id="UP000008144">
    <property type="component" value="Chromosome 5"/>
</dbReference>
<keyword evidence="7" id="KW-0812">Transmembrane</keyword>
<sequence length="499" mass="55913">MNRGSARMFMKLRYNVMRSIVKCTLVCRTATNQLLEYSLQDSCDLEEYFICKVPLSKLGVCFMENSTPSEMFNATDGYSLSALKCLNELLCKQRSEMLTRLSLTLSGTTWDFTSHGFLSRFTSILDQPNTVTADSLQSLQCSYDMHKYVTNTKNIPQQSQGEGQPCKTSVLRINLHSLQVHMRAAMHAAMQLEESLPLDNTQVQLPDNFINIGRHLESGLDCWAQFNKEISGFEENESEKEETENIVQPVVTEDEELVVVDNTDDEVTMEDQIFEAIADDSSDEDYDRGDMFDSRPTKIVEDTATVMRELRSVLAVKTSEKEREMWKMKLFPGYKGKKVEDQLKNEELSIEEKSNNPEENCEVDIVDTSDQSVSCDLNNINNSKLKGDDLEVDPQASDTLNGEIRSQMLSFPKRSAPKGRRPPTNKRAHNTRNGVVTMPTIESQSTSTDSDDNQTDPDWTSGLGIGFPGAIALQAAAMARSKQIGCGQITTYGSDSDSS</sequence>
<reference evidence="16" key="1">
    <citation type="journal article" date="2002" name="Science">
        <title>The draft genome of Ciona intestinalis: insights into chordate and vertebrate origins.</title>
        <authorList>
            <person name="Dehal P."/>
            <person name="Satou Y."/>
            <person name="Campbell R.K."/>
            <person name="Chapman J."/>
            <person name="Degnan B."/>
            <person name="De Tomaso A."/>
            <person name="Davidson B."/>
            <person name="Di Gregorio A."/>
            <person name="Gelpke M."/>
            <person name="Goodstein D.M."/>
            <person name="Harafuji N."/>
            <person name="Hastings K.E."/>
            <person name="Ho I."/>
            <person name="Hotta K."/>
            <person name="Huang W."/>
            <person name="Kawashima T."/>
            <person name="Lemaire P."/>
            <person name="Martinez D."/>
            <person name="Meinertzhagen I.A."/>
            <person name="Necula S."/>
            <person name="Nonaka M."/>
            <person name="Putnam N."/>
            <person name="Rash S."/>
            <person name="Saiga H."/>
            <person name="Satake M."/>
            <person name="Terry A."/>
            <person name="Yamada L."/>
            <person name="Wang H.G."/>
            <person name="Awazu S."/>
            <person name="Azumi K."/>
            <person name="Boore J."/>
            <person name="Branno M."/>
            <person name="Chin-Bow S."/>
            <person name="DeSantis R."/>
            <person name="Doyle S."/>
            <person name="Francino P."/>
            <person name="Keys D.N."/>
            <person name="Haga S."/>
            <person name="Hayashi H."/>
            <person name="Hino K."/>
            <person name="Imai K.S."/>
            <person name="Inaba K."/>
            <person name="Kano S."/>
            <person name="Kobayashi K."/>
            <person name="Kobayashi M."/>
            <person name="Lee B.I."/>
            <person name="Makabe K.W."/>
            <person name="Manohar C."/>
            <person name="Matassi G."/>
            <person name="Medina M."/>
            <person name="Mochizuki Y."/>
            <person name="Mount S."/>
            <person name="Morishita T."/>
            <person name="Miura S."/>
            <person name="Nakayama A."/>
            <person name="Nishizaka S."/>
            <person name="Nomoto H."/>
            <person name="Ohta F."/>
            <person name="Oishi K."/>
            <person name="Rigoutsos I."/>
            <person name="Sano M."/>
            <person name="Sasaki A."/>
            <person name="Sasakura Y."/>
            <person name="Shoguchi E."/>
            <person name="Shin-i T."/>
            <person name="Spagnuolo A."/>
            <person name="Stainier D."/>
            <person name="Suzuki M.M."/>
            <person name="Tassy O."/>
            <person name="Takatori N."/>
            <person name="Tokuoka M."/>
            <person name="Yagi K."/>
            <person name="Yoshizaki F."/>
            <person name="Wada S."/>
            <person name="Zhang C."/>
            <person name="Hyatt P.D."/>
            <person name="Larimer F."/>
            <person name="Detter C."/>
            <person name="Doggett N."/>
            <person name="Glavina T."/>
            <person name="Hawkins T."/>
            <person name="Richardson P."/>
            <person name="Lucas S."/>
            <person name="Kohara Y."/>
            <person name="Levine M."/>
            <person name="Satoh N."/>
            <person name="Rokhsar D.S."/>
        </authorList>
    </citation>
    <scope>NUCLEOTIDE SEQUENCE [LARGE SCALE GENOMIC DNA]</scope>
</reference>
<keyword evidence="6" id="KW-1003">Cell membrane</keyword>
<keyword evidence="12" id="KW-0539">Nucleus</keyword>
<feature type="domain" description="Myosin-binding" evidence="14">
    <location>
        <begin position="5"/>
        <end position="181"/>
    </location>
</feature>
<dbReference type="FunCoup" id="H2XWM9">
    <property type="interactions" value="16"/>
</dbReference>
<dbReference type="PANTHER" id="PTHR15989">
    <property type="entry name" value="VEZATIN"/>
    <property type="match status" value="1"/>
</dbReference>
<dbReference type="GO" id="GO:0005886">
    <property type="term" value="C:plasma membrane"/>
    <property type="evidence" value="ECO:0007669"/>
    <property type="project" value="UniProtKB-SubCell"/>
</dbReference>
<dbReference type="GO" id="GO:0005634">
    <property type="term" value="C:nucleus"/>
    <property type="evidence" value="ECO:0007669"/>
    <property type="project" value="UniProtKB-SubCell"/>
</dbReference>
<reference evidence="15" key="3">
    <citation type="submission" date="2025-08" db="UniProtKB">
        <authorList>
            <consortium name="Ensembl"/>
        </authorList>
    </citation>
    <scope>IDENTIFICATION</scope>
</reference>
<keyword evidence="11" id="KW-0472">Membrane</keyword>
<dbReference type="AlphaFoldDB" id="H2XWM9"/>
<protein>
    <recommendedName>
        <fullName evidence="5">Vezatin</fullName>
    </recommendedName>
</protein>
<evidence type="ECO:0000259" key="14">
    <source>
        <dbReference type="Pfam" id="PF12632"/>
    </source>
</evidence>
<feature type="region of interest" description="Disordered" evidence="13">
    <location>
        <begin position="407"/>
        <end position="462"/>
    </location>
</feature>
<evidence type="ECO:0000256" key="4">
    <source>
        <dbReference type="ARBA" id="ARBA00007245"/>
    </source>
</evidence>
<feature type="compositionally biased region" description="Basic residues" evidence="13">
    <location>
        <begin position="415"/>
        <end position="430"/>
    </location>
</feature>
<evidence type="ECO:0000256" key="13">
    <source>
        <dbReference type="SAM" id="MobiDB-lite"/>
    </source>
</evidence>
<evidence type="ECO:0000256" key="3">
    <source>
        <dbReference type="ARBA" id="ARBA00004651"/>
    </source>
</evidence>
<evidence type="ECO:0000256" key="12">
    <source>
        <dbReference type="ARBA" id="ARBA00023242"/>
    </source>
</evidence>
<dbReference type="HOGENOM" id="CLU_546221_0_0_1"/>
<dbReference type="EMBL" id="EAAA01002133">
    <property type="status" value="NOT_ANNOTATED_CDS"/>
    <property type="molecule type" value="Genomic_DNA"/>
</dbReference>
<dbReference type="Ensembl" id="ENSCINT00000033717.1">
    <property type="protein sequence ID" value="ENSCINP00000034063.1"/>
    <property type="gene ID" value="ENSCING00000022104.1"/>
</dbReference>
<evidence type="ECO:0000256" key="8">
    <source>
        <dbReference type="ARBA" id="ARBA00022949"/>
    </source>
</evidence>
<keyword evidence="9" id="KW-1133">Transmembrane helix</keyword>
<dbReference type="InterPro" id="IPR026858">
    <property type="entry name" value="Vezatin"/>
</dbReference>
<comment type="subcellular location">
    <subcellularLocation>
        <location evidence="2">Cell junction</location>
        <location evidence="2">Adherens junction</location>
    </subcellularLocation>
    <subcellularLocation>
        <location evidence="3">Cell membrane</location>
        <topology evidence="3">Multi-pass membrane protein</topology>
    </subcellularLocation>
    <subcellularLocation>
        <location evidence="1">Nucleus</location>
    </subcellularLocation>
</comment>
<evidence type="ECO:0000256" key="7">
    <source>
        <dbReference type="ARBA" id="ARBA00022692"/>
    </source>
</evidence>
<dbReference type="GO" id="GO:0098609">
    <property type="term" value="P:cell-cell adhesion"/>
    <property type="evidence" value="ECO:0007669"/>
    <property type="project" value="InterPro"/>
</dbReference>
<accession>H2XWM9</accession>
<proteinExistence type="inferred from homology"/>
<reference evidence="15" key="4">
    <citation type="submission" date="2025-09" db="UniProtKB">
        <authorList>
            <consortium name="Ensembl"/>
        </authorList>
    </citation>
    <scope>IDENTIFICATION</scope>
</reference>
<organism evidence="15 16">
    <name type="scientific">Ciona intestinalis</name>
    <name type="common">Transparent sea squirt</name>
    <name type="synonym">Ascidia intestinalis</name>
    <dbReference type="NCBI Taxonomy" id="7719"/>
    <lineage>
        <taxon>Eukaryota</taxon>
        <taxon>Metazoa</taxon>
        <taxon>Chordata</taxon>
        <taxon>Tunicata</taxon>
        <taxon>Ascidiacea</taxon>
        <taxon>Phlebobranchia</taxon>
        <taxon>Cionidae</taxon>
        <taxon>Ciona</taxon>
    </lineage>
</organism>